<keyword evidence="8" id="KW-1185">Reference proteome</keyword>
<gene>
    <name evidence="7" type="ORF">KK1_007024</name>
</gene>
<evidence type="ECO:0000259" key="6">
    <source>
        <dbReference type="PROSITE" id="PS51649"/>
    </source>
</evidence>
<dbReference type="Pfam" id="PF00651">
    <property type="entry name" value="BTB"/>
    <property type="match status" value="1"/>
</dbReference>
<evidence type="ECO:0000313" key="7">
    <source>
        <dbReference type="EMBL" id="KYP74349.1"/>
    </source>
</evidence>
<organism evidence="7 8">
    <name type="scientific">Cajanus cajan</name>
    <name type="common">Pigeon pea</name>
    <name type="synonym">Cajanus indicus</name>
    <dbReference type="NCBI Taxonomy" id="3821"/>
    <lineage>
        <taxon>Eukaryota</taxon>
        <taxon>Viridiplantae</taxon>
        <taxon>Streptophyta</taxon>
        <taxon>Embryophyta</taxon>
        <taxon>Tracheophyta</taxon>
        <taxon>Spermatophyta</taxon>
        <taxon>Magnoliopsida</taxon>
        <taxon>eudicotyledons</taxon>
        <taxon>Gunneridae</taxon>
        <taxon>Pentapetalae</taxon>
        <taxon>rosids</taxon>
        <taxon>fabids</taxon>
        <taxon>Fabales</taxon>
        <taxon>Fabaceae</taxon>
        <taxon>Papilionoideae</taxon>
        <taxon>50 kb inversion clade</taxon>
        <taxon>NPAAA clade</taxon>
        <taxon>indigoferoid/millettioid clade</taxon>
        <taxon>Phaseoleae</taxon>
        <taxon>Cajanus</taxon>
    </lineage>
</organism>
<comment type="subcellular location">
    <subcellularLocation>
        <location evidence="1">Endomembrane system</location>
        <topology evidence="1">Peripheral membrane protein</topology>
    </subcellularLocation>
</comment>
<dbReference type="OMA" id="CTEAISW"/>
<dbReference type="SUPFAM" id="SSF54695">
    <property type="entry name" value="POZ domain"/>
    <property type="match status" value="1"/>
</dbReference>
<reference evidence="7 8" key="1">
    <citation type="journal article" date="2012" name="Nat. Biotechnol.">
        <title>Draft genome sequence of pigeonpea (Cajanus cajan), an orphan legume crop of resource-poor farmers.</title>
        <authorList>
            <person name="Varshney R.K."/>
            <person name="Chen W."/>
            <person name="Li Y."/>
            <person name="Bharti A.K."/>
            <person name="Saxena R.K."/>
            <person name="Schlueter J.A."/>
            <person name="Donoghue M.T."/>
            <person name="Azam S."/>
            <person name="Fan G."/>
            <person name="Whaley A.M."/>
            <person name="Farmer A.D."/>
            <person name="Sheridan J."/>
            <person name="Iwata A."/>
            <person name="Tuteja R."/>
            <person name="Penmetsa R.V."/>
            <person name="Wu W."/>
            <person name="Upadhyaya H.D."/>
            <person name="Yang S.P."/>
            <person name="Shah T."/>
            <person name="Saxena K.B."/>
            <person name="Michael T."/>
            <person name="McCombie W.R."/>
            <person name="Yang B."/>
            <person name="Zhang G."/>
            <person name="Yang H."/>
            <person name="Wang J."/>
            <person name="Spillane C."/>
            <person name="Cook D.R."/>
            <person name="May G.D."/>
            <person name="Xu X."/>
            <person name="Jackson S.A."/>
        </authorList>
    </citation>
    <scope>NUCLEOTIDE SEQUENCE [LARGE SCALE GENOMIC DNA]</scope>
    <source>
        <strain evidence="8">cv. Asha</strain>
    </source>
</reference>
<keyword evidence="3" id="KW-0833">Ubl conjugation pathway</keyword>
<dbReference type="PROSITE" id="PS51649">
    <property type="entry name" value="NPH3"/>
    <property type="match status" value="1"/>
</dbReference>
<dbReference type="OrthoDB" id="624345at2759"/>
<dbReference type="STRING" id="3821.A0A151U4U7"/>
<dbReference type="SMART" id="SM00225">
    <property type="entry name" value="BTB"/>
    <property type="match status" value="1"/>
</dbReference>
<dbReference type="GO" id="GO:0012505">
    <property type="term" value="C:endomembrane system"/>
    <property type="evidence" value="ECO:0007669"/>
    <property type="project" value="UniProtKB-SubCell"/>
</dbReference>
<dbReference type="InterPro" id="IPR011333">
    <property type="entry name" value="SKP1/BTB/POZ_sf"/>
</dbReference>
<dbReference type="UniPathway" id="UPA00143"/>
<proteinExistence type="inferred from homology"/>
<accession>A0A151U4U7</accession>
<evidence type="ECO:0000256" key="4">
    <source>
        <dbReference type="PROSITE-ProRule" id="PRU00982"/>
    </source>
</evidence>
<dbReference type="AlphaFoldDB" id="A0A151U4U7"/>
<evidence type="ECO:0000313" key="8">
    <source>
        <dbReference type="Proteomes" id="UP000075243"/>
    </source>
</evidence>
<dbReference type="InterPro" id="IPR000210">
    <property type="entry name" value="BTB/POZ_dom"/>
</dbReference>
<dbReference type="Proteomes" id="UP000075243">
    <property type="component" value="Chromosome 2"/>
</dbReference>
<evidence type="ECO:0000259" key="5">
    <source>
        <dbReference type="PROSITE" id="PS50097"/>
    </source>
</evidence>
<dbReference type="EMBL" id="CM003604">
    <property type="protein sequence ID" value="KYP74349.1"/>
    <property type="molecule type" value="Genomic_DNA"/>
</dbReference>
<evidence type="ECO:0000256" key="2">
    <source>
        <dbReference type="ARBA" id="ARBA00004906"/>
    </source>
</evidence>
<evidence type="ECO:0000256" key="1">
    <source>
        <dbReference type="ARBA" id="ARBA00004184"/>
    </source>
</evidence>
<comment type="pathway">
    <text evidence="2">Protein modification; protein ubiquitination.</text>
</comment>
<comment type="similarity">
    <text evidence="4">Belongs to the NPH3 family.</text>
</comment>
<sequence>MKKGFQLAGLDNCESESPLGGKSNRCVVVAANVPILAHSLERTQRNWFARSNSPTDLIVQVGDSTFHLHKLAMASRSEYLNRLVFQRGSNRERVGDSLIIQLKNLPGGKKYFELVVKFCYGRKFDITAANIAPLYCAAHFLEMSEDLEQGNLISKTESFLTFLILSSWKNTFRILKTTESISPWAKDLQIVKRCSEAIAWKACTNPNASCENEGPLKHAQASNSVVDNWWFEDVSNLRIDHFVEVIQSIRRRGTKPEVIGSCIEHWTRKWFSQVTLGLDKDTPKPITLHLHRISTECLVNMLPTEENSVTCNFLLHLLKAGLMLKINSELLCVLERRVALMLEKCRVPDLLVKNQGEKHSLYDVTVVLRVLRFYVCGLSSNRSAKPHIVARLVDGYLTHVARDENLTMESFKSLVEALPQNARYCDDYLYRAIDMFLKAHPNLTEEDRTDICRKLEYHRLSHEARQHVMQNDRLPLKLTTEFVILEQVNMATLMTSNGSNYRRTNAQTIMRVNRDLENRQINNAKEINMMRKDVEMIKSQLLEVNSCKIKLQKQLKRCIY</sequence>
<dbReference type="Gramene" id="C.cajan_06832.t">
    <property type="protein sequence ID" value="C.cajan_06832.t"/>
    <property type="gene ID" value="C.cajan_06832"/>
</dbReference>
<name>A0A151U4U7_CAJCA</name>
<feature type="domain" description="BTB" evidence="5">
    <location>
        <begin position="55"/>
        <end position="128"/>
    </location>
</feature>
<dbReference type="InterPro" id="IPR043454">
    <property type="entry name" value="NPH3/RPT2-like"/>
</dbReference>
<dbReference type="PROSITE" id="PS50097">
    <property type="entry name" value="BTB"/>
    <property type="match status" value="1"/>
</dbReference>
<dbReference type="Gene3D" id="3.30.710.10">
    <property type="entry name" value="Potassium Channel Kv1.1, Chain A"/>
    <property type="match status" value="1"/>
</dbReference>
<dbReference type="PANTHER" id="PTHR32370">
    <property type="entry name" value="OS12G0117600 PROTEIN"/>
    <property type="match status" value="1"/>
</dbReference>
<dbReference type="GO" id="GO:0016567">
    <property type="term" value="P:protein ubiquitination"/>
    <property type="evidence" value="ECO:0007669"/>
    <property type="project" value="UniProtKB-UniPathway"/>
</dbReference>
<evidence type="ECO:0000256" key="3">
    <source>
        <dbReference type="ARBA" id="ARBA00022786"/>
    </source>
</evidence>
<protein>
    <submittedName>
        <fullName evidence="7">Root phototropism protein 3</fullName>
    </submittedName>
</protein>
<feature type="domain" description="NPH3" evidence="6">
    <location>
        <begin position="228"/>
        <end position="489"/>
    </location>
</feature>
<dbReference type="Pfam" id="PF03000">
    <property type="entry name" value="NPH3"/>
    <property type="match status" value="1"/>
</dbReference>
<dbReference type="InterPro" id="IPR027356">
    <property type="entry name" value="NPH3_dom"/>
</dbReference>